<feature type="transmembrane region" description="Helical" evidence="12">
    <location>
        <begin position="52"/>
        <end position="74"/>
    </location>
</feature>
<keyword evidence="4 12" id="KW-1003">Cell membrane</keyword>
<keyword evidence="7 12" id="KW-0769">Symport</keyword>
<dbReference type="InterPro" id="IPR023051">
    <property type="entry name" value="Kup"/>
</dbReference>
<dbReference type="HAMAP" id="MF_01522">
    <property type="entry name" value="Kup"/>
    <property type="match status" value="1"/>
</dbReference>
<feature type="transmembrane region" description="Helical" evidence="12">
    <location>
        <begin position="430"/>
        <end position="447"/>
    </location>
</feature>
<comment type="similarity">
    <text evidence="2 12">Belongs to the HAK/KUP transporter (TC 2.A.72) family.</text>
</comment>
<evidence type="ECO:0000256" key="1">
    <source>
        <dbReference type="ARBA" id="ARBA00004141"/>
    </source>
</evidence>
<dbReference type="Pfam" id="PF02705">
    <property type="entry name" value="K_trans"/>
    <property type="match status" value="1"/>
</dbReference>
<organism evidence="15 16">
    <name type="scientific">Undibacterium jejuense</name>
    <dbReference type="NCBI Taxonomy" id="1344949"/>
    <lineage>
        <taxon>Bacteria</taxon>
        <taxon>Pseudomonadati</taxon>
        <taxon>Pseudomonadota</taxon>
        <taxon>Betaproteobacteria</taxon>
        <taxon>Burkholderiales</taxon>
        <taxon>Oxalobacteraceae</taxon>
        <taxon>Undibacterium</taxon>
    </lineage>
</organism>
<dbReference type="Proteomes" id="UP000634011">
    <property type="component" value="Unassembled WGS sequence"/>
</dbReference>
<feature type="transmembrane region" description="Helical" evidence="12">
    <location>
        <begin position="12"/>
        <end position="32"/>
    </location>
</feature>
<dbReference type="InterPro" id="IPR003855">
    <property type="entry name" value="K+_transporter"/>
</dbReference>
<feature type="transmembrane region" description="Helical" evidence="12">
    <location>
        <begin position="402"/>
        <end position="424"/>
    </location>
</feature>
<accession>A0A923HH44</accession>
<keyword evidence="11 12" id="KW-0472">Membrane</keyword>
<evidence type="ECO:0000256" key="9">
    <source>
        <dbReference type="ARBA" id="ARBA00022989"/>
    </source>
</evidence>
<dbReference type="GO" id="GO:0015079">
    <property type="term" value="F:potassium ion transmembrane transporter activity"/>
    <property type="evidence" value="ECO:0007669"/>
    <property type="project" value="UniProtKB-UniRule"/>
</dbReference>
<feature type="transmembrane region" description="Helical" evidence="12">
    <location>
        <begin position="252"/>
        <end position="274"/>
    </location>
</feature>
<evidence type="ECO:0000256" key="6">
    <source>
        <dbReference type="ARBA" id="ARBA00022692"/>
    </source>
</evidence>
<keyword evidence="9 12" id="KW-1133">Transmembrane helix</keyword>
<dbReference type="GO" id="GO:0015293">
    <property type="term" value="F:symporter activity"/>
    <property type="evidence" value="ECO:0007669"/>
    <property type="project" value="UniProtKB-UniRule"/>
</dbReference>
<dbReference type="GO" id="GO:0005886">
    <property type="term" value="C:plasma membrane"/>
    <property type="evidence" value="ECO:0007669"/>
    <property type="project" value="UniProtKB-SubCell"/>
</dbReference>
<evidence type="ECO:0000256" key="4">
    <source>
        <dbReference type="ARBA" id="ARBA00022475"/>
    </source>
</evidence>
<evidence type="ECO:0000256" key="11">
    <source>
        <dbReference type="ARBA" id="ARBA00023136"/>
    </source>
</evidence>
<dbReference type="Pfam" id="PF22776">
    <property type="entry name" value="K_trans_C"/>
    <property type="match status" value="1"/>
</dbReference>
<gene>
    <name evidence="12" type="primary">kup</name>
    <name evidence="15" type="ORF">H8K32_00740</name>
</gene>
<comment type="catalytic activity">
    <reaction evidence="12">
        <text>K(+)(in) + H(+)(in) = K(+)(out) + H(+)(out)</text>
        <dbReference type="Rhea" id="RHEA:28490"/>
        <dbReference type="ChEBI" id="CHEBI:15378"/>
        <dbReference type="ChEBI" id="CHEBI:29103"/>
    </reaction>
</comment>
<dbReference type="InterPro" id="IPR053952">
    <property type="entry name" value="K_trans_C"/>
</dbReference>
<dbReference type="EMBL" id="JACOFV010000001">
    <property type="protein sequence ID" value="MBC3860614.1"/>
    <property type="molecule type" value="Genomic_DNA"/>
</dbReference>
<feature type="domain" description="K+ potassium transporter integral membrane" evidence="13">
    <location>
        <begin position="18"/>
        <end position="470"/>
    </location>
</feature>
<protein>
    <recommendedName>
        <fullName evidence="12">Probable potassium transport system protein Kup</fullName>
    </recommendedName>
</protein>
<evidence type="ECO:0000259" key="13">
    <source>
        <dbReference type="Pfam" id="PF02705"/>
    </source>
</evidence>
<evidence type="ECO:0000256" key="7">
    <source>
        <dbReference type="ARBA" id="ARBA00022847"/>
    </source>
</evidence>
<reference evidence="15" key="1">
    <citation type="submission" date="2020-08" db="EMBL/GenBank/DDBJ databases">
        <title>Novel species isolated from subtropical streams in China.</title>
        <authorList>
            <person name="Lu H."/>
        </authorList>
    </citation>
    <scope>NUCLEOTIDE SEQUENCE</scope>
    <source>
        <strain evidence="15">KACC 12607</strain>
    </source>
</reference>
<feature type="transmembrane region" description="Helical" evidence="12">
    <location>
        <begin position="294"/>
        <end position="323"/>
    </location>
</feature>
<keyword evidence="6 12" id="KW-0812">Transmembrane</keyword>
<keyword evidence="3 12" id="KW-0813">Transport</keyword>
<evidence type="ECO:0000256" key="10">
    <source>
        <dbReference type="ARBA" id="ARBA00023065"/>
    </source>
</evidence>
<sequence length="629" mass="68627">MQLENHQDHTKSSLAALSLAAIGIVYGDIGTSPLYTIKEVFSPEHGLELNEFNIFGVISLICWGLIIIVALKYVTLILRADNRGEGGIMALTALALESVGKSSKLHLTLFVLGLFGAALFYGDGVITPAVSVLSAIEGLEVATPAFGPYVVPITVVVIVALYAVQYKGTAGIGNWFGPIMLIWFIALAVMGVYNIAKDPAIIGALNPMHSIRFMQVHGWVAFLALGAVVLAFTGAEALYADMGHFGSQPIRTAWFFVVFPALGLNYLGQGALLIVNPAAVSNPFYQQLGAWSIYPLVVISAVATVIASQATISGTFSMTKQAISLGIMPRMQIIHTSAKEIGQIYIPAVNWAQLVVVVAAVIGFGSSSNLASAYGIAVTGTMLVTSLLTFFVIRYGWKYNPLLCFLATGFFVMIDLALFSANALKIFHGGWFPLVLGVVMFVVMMTWKRGRELVFNNLKKHAIPLNDFLESLFVSPPQRVAGTAIFLRGEADGVPHALLHNLSHNKILHERVIFLTLHNQEIPWVPVADRVQLTDLGHNCFQVDVKYGFKNEPDIPKALDLCASKGLTFEPLETSYFISRQTIVSKPERGMALWREWLFVTMSRNSRDAADYYRIPTNRVIEVGSQVEI</sequence>
<feature type="transmembrane region" description="Helical" evidence="12">
    <location>
        <begin position="216"/>
        <end position="240"/>
    </location>
</feature>
<evidence type="ECO:0000256" key="3">
    <source>
        <dbReference type="ARBA" id="ARBA00022448"/>
    </source>
</evidence>
<evidence type="ECO:0000313" key="16">
    <source>
        <dbReference type="Proteomes" id="UP000634011"/>
    </source>
</evidence>
<keyword evidence="5 12" id="KW-0633">Potassium transport</keyword>
<dbReference type="InterPro" id="IPR053951">
    <property type="entry name" value="K_trans_N"/>
</dbReference>
<evidence type="ECO:0000259" key="14">
    <source>
        <dbReference type="Pfam" id="PF22776"/>
    </source>
</evidence>
<feature type="transmembrane region" description="Helical" evidence="12">
    <location>
        <begin position="176"/>
        <end position="196"/>
    </location>
</feature>
<dbReference type="PANTHER" id="PTHR30540">
    <property type="entry name" value="OSMOTIC STRESS POTASSIUM TRANSPORTER"/>
    <property type="match status" value="1"/>
</dbReference>
<feature type="transmembrane region" description="Helical" evidence="12">
    <location>
        <begin position="107"/>
        <end position="126"/>
    </location>
</feature>
<feature type="transmembrane region" description="Helical" evidence="12">
    <location>
        <begin position="344"/>
        <end position="365"/>
    </location>
</feature>
<comment type="subcellular location">
    <subcellularLocation>
        <location evidence="12">Cell membrane</location>
        <topology evidence="12">Multi-pass membrane protein</topology>
    </subcellularLocation>
    <subcellularLocation>
        <location evidence="1">Membrane</location>
        <topology evidence="1">Multi-pass membrane protein</topology>
    </subcellularLocation>
</comment>
<dbReference type="RefSeq" id="WP_186910554.1">
    <property type="nucleotide sequence ID" value="NZ_JACOFV010000001.1"/>
</dbReference>
<comment type="function">
    <text evidence="12">Transport of potassium into the cell. Likely operates as a K(+):H(+) symporter.</text>
</comment>
<keyword evidence="8 12" id="KW-0630">Potassium</keyword>
<feature type="transmembrane region" description="Helical" evidence="12">
    <location>
        <begin position="371"/>
        <end position="393"/>
    </location>
</feature>
<keyword evidence="16" id="KW-1185">Reference proteome</keyword>
<feature type="domain" description="K+ potassium transporter C-terminal" evidence="14">
    <location>
        <begin position="482"/>
        <end position="629"/>
    </location>
</feature>
<proteinExistence type="inferred from homology"/>
<evidence type="ECO:0000256" key="12">
    <source>
        <dbReference type="HAMAP-Rule" id="MF_01522"/>
    </source>
</evidence>
<evidence type="ECO:0000256" key="2">
    <source>
        <dbReference type="ARBA" id="ARBA00007019"/>
    </source>
</evidence>
<dbReference type="AlphaFoldDB" id="A0A923HH44"/>
<evidence type="ECO:0000256" key="8">
    <source>
        <dbReference type="ARBA" id="ARBA00022958"/>
    </source>
</evidence>
<evidence type="ECO:0000256" key="5">
    <source>
        <dbReference type="ARBA" id="ARBA00022538"/>
    </source>
</evidence>
<dbReference type="PANTHER" id="PTHR30540:SF79">
    <property type="entry name" value="LOW AFFINITY POTASSIUM TRANSPORT SYSTEM PROTEIN KUP"/>
    <property type="match status" value="1"/>
</dbReference>
<comment type="caution">
    <text evidence="15">The sequence shown here is derived from an EMBL/GenBank/DDBJ whole genome shotgun (WGS) entry which is preliminary data.</text>
</comment>
<evidence type="ECO:0000313" key="15">
    <source>
        <dbReference type="EMBL" id="MBC3860614.1"/>
    </source>
</evidence>
<name>A0A923HH44_9BURK</name>
<keyword evidence="10 12" id="KW-0406">Ion transport</keyword>
<feature type="transmembrane region" description="Helical" evidence="12">
    <location>
        <begin position="146"/>
        <end position="164"/>
    </location>
</feature>